<evidence type="ECO:0000256" key="3">
    <source>
        <dbReference type="ARBA" id="ARBA00023015"/>
    </source>
</evidence>
<keyword evidence="5" id="KW-0804">Transcription</keyword>
<dbReference type="Pfam" id="PF01590">
    <property type="entry name" value="GAF"/>
    <property type="match status" value="1"/>
</dbReference>
<dbReference type="CDD" id="cd00009">
    <property type="entry name" value="AAA"/>
    <property type="match status" value="1"/>
</dbReference>
<evidence type="ECO:0000313" key="7">
    <source>
        <dbReference type="EMBL" id="ELS60449.1"/>
    </source>
</evidence>
<dbReference type="InterPro" id="IPR058031">
    <property type="entry name" value="AAA_lid_NorR"/>
</dbReference>
<dbReference type="InterPro" id="IPR029016">
    <property type="entry name" value="GAF-like_dom_sf"/>
</dbReference>
<dbReference type="InterPro" id="IPR025944">
    <property type="entry name" value="Sigma_54_int_dom_CS"/>
</dbReference>
<dbReference type="PRINTS" id="PR01590">
    <property type="entry name" value="HTHFIS"/>
</dbReference>
<dbReference type="InterPro" id="IPR027417">
    <property type="entry name" value="P-loop_NTPase"/>
</dbReference>
<dbReference type="Gene3D" id="3.30.450.40">
    <property type="match status" value="1"/>
</dbReference>
<feature type="domain" description="Sigma-54 factor interaction" evidence="6">
    <location>
        <begin position="307"/>
        <end position="532"/>
    </location>
</feature>
<protein>
    <submittedName>
        <fullName evidence="7">ArsR family transcriptional regulator</fullName>
    </submittedName>
</protein>
<dbReference type="Gene3D" id="1.10.10.60">
    <property type="entry name" value="Homeodomain-like"/>
    <property type="match status" value="1"/>
</dbReference>
<accession>A0A9W5LGT6</accession>
<dbReference type="PANTHER" id="PTHR32071">
    <property type="entry name" value="TRANSCRIPTIONAL REGULATORY PROTEIN"/>
    <property type="match status" value="1"/>
</dbReference>
<dbReference type="PROSITE" id="PS00688">
    <property type="entry name" value="SIGMA54_INTERACT_3"/>
    <property type="match status" value="1"/>
</dbReference>
<dbReference type="FunFam" id="3.40.50.300:FF:000006">
    <property type="entry name" value="DNA-binding transcriptional regulator NtrC"/>
    <property type="match status" value="1"/>
</dbReference>
<dbReference type="Pfam" id="PF25601">
    <property type="entry name" value="AAA_lid_14"/>
    <property type="match status" value="1"/>
</dbReference>
<dbReference type="Gene3D" id="1.10.8.60">
    <property type="match status" value="1"/>
</dbReference>
<sequence length="617" mass="68317">MKTACKGGAIKEMNSIPNDLQTWKRFVKDGVLDEARLRKRIAESWHRCKKAEVNPYLEKGPKVLQQTELDHQSKKHSFFLTTAQPYLEKLLPAIKEMEMMALLIDSDGVVLALDGHPRALYEAKRINFVEGACWTETAVGTNAIGTALHISEPVALQGSEHYSIASHQWNCSAAPIHHEDGSLAGVIDISCPAAGAHPHMLGIATAIAYAAERELAAKSREKELELISRFADRAASRVPMVLCNAKQHIISASEAIRTSMPDWQGRHLYELKERGFSIEKAVTMGDGGTCFYLAEQKKKTAFRFNGVIGQSGRSQAMLKSLERAAAADATVCLSGETGTGKEVAARALHENSERRHGPFVAVNCGAIPSDLIESELFGYAEGAFTGAKRSGYKGAFQKANQGTLFLDEIGEISHSMQVALLRVLQERKITPVGGTKEIPVDIRVIAATHCDLRELAESGKIREDLFYRLHVYPIELPPLRERPEDIPDLFQYYKQKNHWPGELPPAFLDMLKQWRWPGNIRELFNVFERLSIRFPDGRLRDEPLTALLEAAGLPIIPAEKKPAAAGALTLREQIQKDIIIKALESAKGNVSQAAKISGIPRSTFYKRLKKFNLSAES</sequence>
<keyword evidence="3" id="KW-0805">Transcription regulation</keyword>
<dbReference type="InterPro" id="IPR002078">
    <property type="entry name" value="Sigma_54_int"/>
</dbReference>
<evidence type="ECO:0000256" key="2">
    <source>
        <dbReference type="ARBA" id="ARBA00022840"/>
    </source>
</evidence>
<dbReference type="InterPro" id="IPR003593">
    <property type="entry name" value="AAA+_ATPase"/>
</dbReference>
<evidence type="ECO:0000256" key="1">
    <source>
        <dbReference type="ARBA" id="ARBA00022741"/>
    </source>
</evidence>
<organism evidence="7 8">
    <name type="scientific">Bacillus inaquosorum KCTC 13429</name>
    <dbReference type="NCBI Taxonomy" id="1236548"/>
    <lineage>
        <taxon>Bacteria</taxon>
        <taxon>Bacillati</taxon>
        <taxon>Bacillota</taxon>
        <taxon>Bacilli</taxon>
        <taxon>Bacillales</taxon>
        <taxon>Bacillaceae</taxon>
        <taxon>Bacillus</taxon>
    </lineage>
</organism>
<name>A0A9W5LGT6_9BACI</name>
<dbReference type="SUPFAM" id="SSF55781">
    <property type="entry name" value="GAF domain-like"/>
    <property type="match status" value="1"/>
</dbReference>
<keyword evidence="2" id="KW-0067">ATP-binding</keyword>
<keyword evidence="8" id="KW-1185">Reference proteome</keyword>
<dbReference type="EMBL" id="AMXN01000005">
    <property type="protein sequence ID" value="ELS60449.1"/>
    <property type="molecule type" value="Genomic_DNA"/>
</dbReference>
<dbReference type="GO" id="GO:0043565">
    <property type="term" value="F:sequence-specific DNA binding"/>
    <property type="evidence" value="ECO:0007669"/>
    <property type="project" value="InterPro"/>
</dbReference>
<dbReference type="AlphaFoldDB" id="A0A9W5LGT6"/>
<dbReference type="InterPro" id="IPR002197">
    <property type="entry name" value="HTH_Fis"/>
</dbReference>
<reference evidence="7 8" key="1">
    <citation type="journal article" date="2014" name="Syst. Appl. Microbiol.">
        <title>Genomic insights into the taxonomic status of the three subspecies of Bacillus subtilis.</title>
        <authorList>
            <person name="Yi H."/>
            <person name="Chun J."/>
            <person name="Cha C.J."/>
        </authorList>
    </citation>
    <scope>NUCLEOTIDE SEQUENCE [LARGE SCALE GENOMIC DNA]</scope>
    <source>
        <strain evidence="7 8">KCTC 13429</strain>
    </source>
</reference>
<dbReference type="Pfam" id="PF02954">
    <property type="entry name" value="HTH_8"/>
    <property type="match status" value="1"/>
</dbReference>
<dbReference type="SUPFAM" id="SSF52540">
    <property type="entry name" value="P-loop containing nucleoside triphosphate hydrolases"/>
    <property type="match status" value="1"/>
</dbReference>
<dbReference type="Gene3D" id="3.40.50.300">
    <property type="entry name" value="P-loop containing nucleotide triphosphate hydrolases"/>
    <property type="match status" value="1"/>
</dbReference>
<dbReference type="SUPFAM" id="SSF46689">
    <property type="entry name" value="Homeodomain-like"/>
    <property type="match status" value="1"/>
</dbReference>
<dbReference type="GO" id="GO:0005524">
    <property type="term" value="F:ATP binding"/>
    <property type="evidence" value="ECO:0007669"/>
    <property type="project" value="UniProtKB-KW"/>
</dbReference>
<dbReference type="InterPro" id="IPR003018">
    <property type="entry name" value="GAF"/>
</dbReference>
<evidence type="ECO:0000313" key="8">
    <source>
        <dbReference type="Proteomes" id="UP000011182"/>
    </source>
</evidence>
<proteinExistence type="predicted"/>
<comment type="caution">
    <text evidence="7">The sequence shown here is derived from an EMBL/GenBank/DDBJ whole genome shotgun (WGS) entry which is preliminary data.</text>
</comment>
<gene>
    <name evidence="7" type="ORF">BSI_28490</name>
</gene>
<dbReference type="InterPro" id="IPR009057">
    <property type="entry name" value="Homeodomain-like_sf"/>
</dbReference>
<evidence type="ECO:0000259" key="6">
    <source>
        <dbReference type="PROSITE" id="PS50045"/>
    </source>
</evidence>
<dbReference type="GO" id="GO:0006355">
    <property type="term" value="P:regulation of DNA-templated transcription"/>
    <property type="evidence" value="ECO:0007669"/>
    <property type="project" value="InterPro"/>
</dbReference>
<dbReference type="PANTHER" id="PTHR32071:SF101">
    <property type="entry name" value="ACETOIN DEHYDROGENASE OPERON TRANSCRIPTIONAL ACTIVATOR ACOR"/>
    <property type="match status" value="1"/>
</dbReference>
<keyword evidence="4" id="KW-0238">DNA-binding</keyword>
<evidence type="ECO:0000256" key="4">
    <source>
        <dbReference type="ARBA" id="ARBA00023125"/>
    </source>
</evidence>
<dbReference type="Pfam" id="PF00158">
    <property type="entry name" value="Sigma54_activat"/>
    <property type="match status" value="1"/>
</dbReference>
<keyword evidence="1" id="KW-0547">Nucleotide-binding</keyword>
<evidence type="ECO:0000256" key="5">
    <source>
        <dbReference type="ARBA" id="ARBA00023163"/>
    </source>
</evidence>
<dbReference type="PROSITE" id="PS50045">
    <property type="entry name" value="SIGMA54_INTERACT_4"/>
    <property type="match status" value="1"/>
</dbReference>
<dbReference type="Proteomes" id="UP000011182">
    <property type="component" value="Unassembled WGS sequence"/>
</dbReference>
<dbReference type="SMART" id="SM00382">
    <property type="entry name" value="AAA"/>
    <property type="match status" value="1"/>
</dbReference>